<dbReference type="Pfam" id="PF02518">
    <property type="entry name" value="HATPase_c"/>
    <property type="match status" value="1"/>
</dbReference>
<comment type="caution">
    <text evidence="5">The sequence shown here is derived from an EMBL/GenBank/DDBJ whole genome shotgun (WGS) entry which is preliminary data.</text>
</comment>
<dbReference type="GO" id="GO:0016301">
    <property type="term" value="F:kinase activity"/>
    <property type="evidence" value="ECO:0007669"/>
    <property type="project" value="UniProtKB-KW"/>
</dbReference>
<dbReference type="Gene3D" id="3.30.565.10">
    <property type="entry name" value="Histidine kinase-like ATPase, C-terminal domain"/>
    <property type="match status" value="1"/>
</dbReference>
<dbReference type="AlphaFoldDB" id="I4EMN6"/>
<dbReference type="InterPro" id="IPR003594">
    <property type="entry name" value="HATPase_dom"/>
</dbReference>
<evidence type="ECO:0000256" key="1">
    <source>
        <dbReference type="ARBA" id="ARBA00022679"/>
    </source>
</evidence>
<sequence>MERALDLAQRTVREARAVVANLRPTALDDFGLAAALKLEVETLLREGWKIDYCQELGDERLPAPVETALFRMAQESLTNVRKHADTTEVRIVLGRSGTTVSLEVRDRGQGFDPGAVPYNGGADERVGLVGMRERITLLGGQFTIESTPGAGTRVMAAVPLVNGDAGQGR</sequence>
<dbReference type="PANTHER" id="PTHR24421">
    <property type="entry name" value="NITRATE/NITRITE SENSOR PROTEIN NARX-RELATED"/>
    <property type="match status" value="1"/>
</dbReference>
<dbReference type="EMBL" id="CAGS01000584">
    <property type="protein sequence ID" value="CCF85949.1"/>
    <property type="molecule type" value="Genomic_DNA"/>
</dbReference>
<dbReference type="EC" id="2.7.3.-" evidence="5"/>
<evidence type="ECO:0000313" key="5">
    <source>
        <dbReference type="EMBL" id="CCF85949.1"/>
    </source>
</evidence>
<accession>I4EMN6</accession>
<dbReference type="InterPro" id="IPR050482">
    <property type="entry name" value="Sensor_HK_TwoCompSys"/>
</dbReference>
<dbReference type="GO" id="GO:0000160">
    <property type="term" value="P:phosphorelay signal transduction system"/>
    <property type="evidence" value="ECO:0007669"/>
    <property type="project" value="UniProtKB-KW"/>
</dbReference>
<evidence type="ECO:0000259" key="4">
    <source>
        <dbReference type="PROSITE" id="PS50109"/>
    </source>
</evidence>
<evidence type="ECO:0000256" key="3">
    <source>
        <dbReference type="ARBA" id="ARBA00023012"/>
    </source>
</evidence>
<dbReference type="Proteomes" id="UP000004221">
    <property type="component" value="Unassembled WGS sequence"/>
</dbReference>
<evidence type="ECO:0000313" key="6">
    <source>
        <dbReference type="Proteomes" id="UP000004221"/>
    </source>
</evidence>
<dbReference type="CDD" id="cd16917">
    <property type="entry name" value="HATPase_UhpB-NarQ-NarX-like"/>
    <property type="match status" value="1"/>
</dbReference>
<dbReference type="InterPro" id="IPR005467">
    <property type="entry name" value="His_kinase_dom"/>
</dbReference>
<keyword evidence="2 5" id="KW-0418">Kinase</keyword>
<protein>
    <submittedName>
        <fullName evidence="5">Multi-sensor signal transduction histidine kinase</fullName>
        <ecNumber evidence="5">2.7.3.-</ecNumber>
    </submittedName>
</protein>
<dbReference type="PROSITE" id="PS50109">
    <property type="entry name" value="HIS_KIN"/>
    <property type="match status" value="1"/>
</dbReference>
<gene>
    <name evidence="5" type="ORF">NITHO_6240002</name>
</gene>
<reference evidence="5 6" key="1">
    <citation type="journal article" date="2012" name="ISME J.">
        <title>Nitrification expanded: discovery, physiology and genomics of a nitrite-oxidizing bacterium from the phylum Chloroflexi.</title>
        <authorList>
            <person name="Sorokin D.Y."/>
            <person name="Lucker S."/>
            <person name="Vejmelkova D."/>
            <person name="Kostrikina N.A."/>
            <person name="Kleerebezem R."/>
            <person name="Rijpstra W.I."/>
            <person name="Damste J.S."/>
            <person name="Le Paslier D."/>
            <person name="Muyzer G."/>
            <person name="Wagner M."/>
            <person name="van Loosdrecht M.C."/>
            <person name="Daims H."/>
        </authorList>
    </citation>
    <scope>NUCLEOTIDE SEQUENCE [LARGE SCALE GENOMIC DNA]</scope>
    <source>
        <strain evidence="6">none</strain>
    </source>
</reference>
<dbReference type="SUPFAM" id="SSF55874">
    <property type="entry name" value="ATPase domain of HSP90 chaperone/DNA topoisomerase II/histidine kinase"/>
    <property type="match status" value="1"/>
</dbReference>
<feature type="domain" description="Histidine kinase" evidence="4">
    <location>
        <begin position="69"/>
        <end position="162"/>
    </location>
</feature>
<keyword evidence="1 5" id="KW-0808">Transferase</keyword>
<evidence type="ECO:0000256" key="2">
    <source>
        <dbReference type="ARBA" id="ARBA00022777"/>
    </source>
</evidence>
<dbReference type="SMART" id="SM00387">
    <property type="entry name" value="HATPase_c"/>
    <property type="match status" value="1"/>
</dbReference>
<keyword evidence="3" id="KW-0902">Two-component regulatory system</keyword>
<organism evidence="5 6">
    <name type="scientific">Nitrolancea hollandica Lb</name>
    <dbReference type="NCBI Taxonomy" id="1129897"/>
    <lineage>
        <taxon>Bacteria</taxon>
        <taxon>Pseudomonadati</taxon>
        <taxon>Thermomicrobiota</taxon>
        <taxon>Thermomicrobia</taxon>
        <taxon>Sphaerobacterales</taxon>
        <taxon>Sphaerobacterineae</taxon>
        <taxon>Sphaerobacteraceae</taxon>
        <taxon>Nitrolancea</taxon>
    </lineage>
</organism>
<keyword evidence="6" id="KW-1185">Reference proteome</keyword>
<dbReference type="InterPro" id="IPR036890">
    <property type="entry name" value="HATPase_C_sf"/>
</dbReference>
<name>I4EMN6_9BACT</name>
<proteinExistence type="predicted"/>